<dbReference type="GO" id="GO:0020037">
    <property type="term" value="F:heme binding"/>
    <property type="evidence" value="ECO:0007669"/>
    <property type="project" value="InterPro"/>
</dbReference>
<accession>A0A387HL73</accession>
<dbReference type="InterPro" id="IPR017972">
    <property type="entry name" value="Cyt_P450_CS"/>
</dbReference>
<evidence type="ECO:0000256" key="2">
    <source>
        <dbReference type="ARBA" id="ARBA00022617"/>
    </source>
</evidence>
<dbReference type="KEGG" id="shun:DWB77_06840"/>
<dbReference type="GO" id="GO:0016705">
    <property type="term" value="F:oxidoreductase activity, acting on paired donors, with incorporation or reduction of molecular oxygen"/>
    <property type="evidence" value="ECO:0007669"/>
    <property type="project" value="InterPro"/>
</dbReference>
<gene>
    <name evidence="8" type="primary">bioI_2</name>
    <name evidence="8" type="ORF">DWB77_06840</name>
</gene>
<dbReference type="PANTHER" id="PTHR46696">
    <property type="entry name" value="P450, PUTATIVE (EUROFUNG)-RELATED"/>
    <property type="match status" value="1"/>
</dbReference>
<evidence type="ECO:0000256" key="7">
    <source>
        <dbReference type="RuleBase" id="RU000461"/>
    </source>
</evidence>
<keyword evidence="6 7" id="KW-0503">Monooxygenase</keyword>
<dbReference type="EMBL" id="CP032698">
    <property type="protein sequence ID" value="AYG84626.1"/>
    <property type="molecule type" value="Genomic_DNA"/>
</dbReference>
<name>A0A387HL73_9ACTN</name>
<dbReference type="InterPro" id="IPR002397">
    <property type="entry name" value="Cyt_P450_B"/>
</dbReference>
<dbReference type="GO" id="GO:0005506">
    <property type="term" value="F:iron ion binding"/>
    <property type="evidence" value="ECO:0007669"/>
    <property type="project" value="InterPro"/>
</dbReference>
<dbReference type="OrthoDB" id="3213397at2"/>
<evidence type="ECO:0000313" key="8">
    <source>
        <dbReference type="EMBL" id="AYG84626.1"/>
    </source>
</evidence>
<dbReference type="Proteomes" id="UP000271554">
    <property type="component" value="Chromosome"/>
</dbReference>
<dbReference type="FunFam" id="1.10.630.10:FF:000018">
    <property type="entry name" value="Cytochrome P450 monooxygenase"/>
    <property type="match status" value="1"/>
</dbReference>
<evidence type="ECO:0000256" key="4">
    <source>
        <dbReference type="ARBA" id="ARBA00023002"/>
    </source>
</evidence>
<reference evidence="8 9" key="1">
    <citation type="submission" date="2018-10" db="EMBL/GenBank/DDBJ databases">
        <title>Relationship between Morphology and Antimicrobial Activity in Streptomyces.</title>
        <authorList>
            <person name="Kang H.J."/>
            <person name="Kim S.B."/>
        </authorList>
    </citation>
    <scope>NUCLEOTIDE SEQUENCE [LARGE SCALE GENOMIC DNA]</scope>
    <source>
        <strain evidence="8 9">BH38</strain>
    </source>
</reference>
<keyword evidence="9" id="KW-1185">Reference proteome</keyword>
<dbReference type="CDD" id="cd20625">
    <property type="entry name" value="CYP164-like"/>
    <property type="match status" value="1"/>
</dbReference>
<evidence type="ECO:0000256" key="6">
    <source>
        <dbReference type="ARBA" id="ARBA00023033"/>
    </source>
</evidence>
<dbReference type="PROSITE" id="PS00086">
    <property type="entry name" value="CYTOCHROME_P450"/>
    <property type="match status" value="1"/>
</dbReference>
<keyword evidence="5 7" id="KW-0408">Iron</keyword>
<dbReference type="PANTHER" id="PTHR46696:SF1">
    <property type="entry name" value="CYTOCHROME P450 YJIB-RELATED"/>
    <property type="match status" value="1"/>
</dbReference>
<dbReference type="AlphaFoldDB" id="A0A387HL73"/>
<keyword evidence="4 7" id="KW-0560">Oxidoreductase</keyword>
<evidence type="ECO:0000313" key="9">
    <source>
        <dbReference type="Proteomes" id="UP000271554"/>
    </source>
</evidence>
<evidence type="ECO:0000256" key="1">
    <source>
        <dbReference type="ARBA" id="ARBA00010617"/>
    </source>
</evidence>
<protein>
    <submittedName>
        <fullName evidence="8">Biotin biosynthesis cytochrome P450</fullName>
    </submittedName>
</protein>
<organism evidence="8 9">
    <name type="scientific">Streptomyces hundungensis</name>
    <dbReference type="NCBI Taxonomy" id="1077946"/>
    <lineage>
        <taxon>Bacteria</taxon>
        <taxon>Bacillati</taxon>
        <taxon>Actinomycetota</taxon>
        <taxon>Actinomycetes</taxon>
        <taxon>Kitasatosporales</taxon>
        <taxon>Streptomycetaceae</taxon>
        <taxon>Streptomyces</taxon>
    </lineage>
</organism>
<evidence type="ECO:0000256" key="3">
    <source>
        <dbReference type="ARBA" id="ARBA00022723"/>
    </source>
</evidence>
<dbReference type="Pfam" id="PF00067">
    <property type="entry name" value="p450"/>
    <property type="match status" value="2"/>
</dbReference>
<keyword evidence="2 7" id="KW-0349">Heme</keyword>
<comment type="similarity">
    <text evidence="1 7">Belongs to the cytochrome P450 family.</text>
</comment>
<dbReference type="PRINTS" id="PR00359">
    <property type="entry name" value="BP450"/>
</dbReference>
<sequence length="401" mass="44335">MASTLPLRFNSRAPEVLSDPYPVYAELRASGPLSRGGPGQWVVSRYADVVPLLRDRRLSHEYPPEYHEFSIGDGPANSFFQRIILDRDAPDHTRLRRLMAKAFSPRLVQRLHDFIERQVELLLAPGLEGGLFDAVTELAFPLPVMVVCELVGIPPVDRDLVRPHAIQLAKAFALYVAEEDRASAHAAVAWLREYIGALLEERRRDLGEDLLSQMLTAELAEEPGVRLSREEIVDNTIFLFFAGFETTTNLIATSCAALLGHPRELARLRADPGLMPTAVEEFLRYDAPIQATARMAVDEIRVGERTIRPGRVVVLLLGSANHDEERFEAPERLDVGRSPNPHVSFGGGAHHCLGAGLARVEAQVALGRLLSGALRFEPAGEVVRIPSVTFRSYASVPIALR</sequence>
<evidence type="ECO:0000256" key="5">
    <source>
        <dbReference type="ARBA" id="ARBA00023004"/>
    </source>
</evidence>
<dbReference type="RefSeq" id="WP_120726137.1">
    <property type="nucleotide sequence ID" value="NZ_CP032698.1"/>
</dbReference>
<dbReference type="GO" id="GO:0004497">
    <property type="term" value="F:monooxygenase activity"/>
    <property type="evidence" value="ECO:0007669"/>
    <property type="project" value="UniProtKB-KW"/>
</dbReference>
<proteinExistence type="inferred from homology"/>
<dbReference type="SUPFAM" id="SSF48264">
    <property type="entry name" value="Cytochrome P450"/>
    <property type="match status" value="1"/>
</dbReference>
<dbReference type="InterPro" id="IPR036396">
    <property type="entry name" value="Cyt_P450_sf"/>
</dbReference>
<keyword evidence="3 7" id="KW-0479">Metal-binding</keyword>
<dbReference type="Gene3D" id="1.10.630.10">
    <property type="entry name" value="Cytochrome P450"/>
    <property type="match status" value="1"/>
</dbReference>
<dbReference type="InterPro" id="IPR001128">
    <property type="entry name" value="Cyt_P450"/>
</dbReference>